<keyword evidence="3 5" id="KW-1133">Transmembrane helix</keyword>
<accession>A0A6J6PI10</accession>
<keyword evidence="2 5" id="KW-0812">Transmembrane</keyword>
<dbReference type="EMBL" id="CAEZWN010000013">
    <property type="protein sequence ID" value="CAB4649862.1"/>
    <property type="molecule type" value="Genomic_DNA"/>
</dbReference>
<dbReference type="GO" id="GO:0005886">
    <property type="term" value="C:plasma membrane"/>
    <property type="evidence" value="ECO:0007669"/>
    <property type="project" value="UniProtKB-ARBA"/>
</dbReference>
<gene>
    <name evidence="6" type="ORF">UFOPK1509_00273</name>
    <name evidence="7" type="ORF">UFOPK2252_00263</name>
    <name evidence="8" type="ORF">UFOPK2592_00505</name>
    <name evidence="9" type="ORF">UFOPK3935_00430</name>
</gene>
<evidence type="ECO:0000256" key="1">
    <source>
        <dbReference type="ARBA" id="ARBA00004141"/>
    </source>
</evidence>
<dbReference type="EMBL" id="CAFBOH010000034">
    <property type="protein sequence ID" value="CAB4975980.1"/>
    <property type="molecule type" value="Genomic_DNA"/>
</dbReference>
<evidence type="ECO:0000256" key="2">
    <source>
        <dbReference type="ARBA" id="ARBA00022692"/>
    </source>
</evidence>
<name>A0A6J6PI10_9ZZZZ</name>
<evidence type="ECO:0000313" key="8">
    <source>
        <dbReference type="EMBL" id="CAB4696403.1"/>
    </source>
</evidence>
<protein>
    <submittedName>
        <fullName evidence="8">Unannotated protein</fullName>
    </submittedName>
</protein>
<feature type="transmembrane region" description="Helical" evidence="5">
    <location>
        <begin position="252"/>
        <end position="269"/>
    </location>
</feature>
<feature type="transmembrane region" description="Helical" evidence="5">
    <location>
        <begin position="20"/>
        <end position="38"/>
    </location>
</feature>
<dbReference type="CDD" id="cd16914">
    <property type="entry name" value="EcfT"/>
    <property type="match status" value="1"/>
</dbReference>
<feature type="transmembrane region" description="Helical" evidence="5">
    <location>
        <begin position="142"/>
        <end position="164"/>
    </location>
</feature>
<evidence type="ECO:0000256" key="5">
    <source>
        <dbReference type="SAM" id="Phobius"/>
    </source>
</evidence>
<evidence type="ECO:0000256" key="3">
    <source>
        <dbReference type="ARBA" id="ARBA00022989"/>
    </source>
</evidence>
<organism evidence="8">
    <name type="scientific">freshwater metagenome</name>
    <dbReference type="NCBI Taxonomy" id="449393"/>
    <lineage>
        <taxon>unclassified sequences</taxon>
        <taxon>metagenomes</taxon>
        <taxon>ecological metagenomes</taxon>
    </lineage>
</organism>
<feature type="transmembrane region" description="Helical" evidence="5">
    <location>
        <begin position="50"/>
        <end position="71"/>
    </location>
</feature>
<keyword evidence="4 5" id="KW-0472">Membrane</keyword>
<reference evidence="8" key="1">
    <citation type="submission" date="2020-05" db="EMBL/GenBank/DDBJ databases">
        <authorList>
            <person name="Chiriac C."/>
            <person name="Salcher M."/>
            <person name="Ghai R."/>
            <person name="Kavagutti S V."/>
        </authorList>
    </citation>
    <scope>NUCLEOTIDE SEQUENCE</scope>
</reference>
<evidence type="ECO:0000313" key="9">
    <source>
        <dbReference type="EMBL" id="CAB4975980.1"/>
    </source>
</evidence>
<dbReference type="PANTHER" id="PTHR33514:SF15">
    <property type="entry name" value="COBALT TRANSPORT PROTEIN"/>
    <property type="match status" value="1"/>
</dbReference>
<feature type="transmembrane region" description="Helical" evidence="5">
    <location>
        <begin position="229"/>
        <end position="246"/>
    </location>
</feature>
<comment type="subcellular location">
    <subcellularLocation>
        <location evidence="1">Membrane</location>
        <topology evidence="1">Multi-pass membrane protein</topology>
    </subcellularLocation>
</comment>
<dbReference type="AlphaFoldDB" id="A0A6J6PI10"/>
<dbReference type="PANTHER" id="PTHR33514">
    <property type="entry name" value="PROTEIN ABCI12, CHLOROPLASTIC"/>
    <property type="match status" value="1"/>
</dbReference>
<dbReference type="EMBL" id="CAEZSY010000023">
    <property type="protein sequence ID" value="CAB4550437.1"/>
    <property type="molecule type" value="Genomic_DNA"/>
</dbReference>
<dbReference type="EMBL" id="CAEZXU010000026">
    <property type="protein sequence ID" value="CAB4696403.1"/>
    <property type="molecule type" value="Genomic_DNA"/>
</dbReference>
<sequence length="277" mass="31043">MNSLTWWLWSISLSIATLRTNNNWLMLLAILIFVVVVFKRRNLQAPLNAFALSIQLAVVALIIRLFFGTIIGTPLPGTVLISLPQLPMPDWLVGIRIGGDITSERIGSVLTESLKFSLILISFGAATCLSSPIEIIKAISSRLYFFAITLLIATSVLPQIVFSYKRVIAARRMRGMHKLNIFNFRTIITPVLEESLERAIDLSSAMESRGFGYHKKPTRYRPEKFSQSDLIVTIICGYLIIFIPTLLVSNGWLFTCCLFIVFSAAPLMLTEQRVANT</sequence>
<evidence type="ECO:0000313" key="7">
    <source>
        <dbReference type="EMBL" id="CAB4649862.1"/>
    </source>
</evidence>
<dbReference type="InterPro" id="IPR003339">
    <property type="entry name" value="ABC/ECF_trnsptr_transmembrane"/>
</dbReference>
<evidence type="ECO:0000313" key="6">
    <source>
        <dbReference type="EMBL" id="CAB4550437.1"/>
    </source>
</evidence>
<proteinExistence type="predicted"/>
<evidence type="ECO:0000256" key="4">
    <source>
        <dbReference type="ARBA" id="ARBA00023136"/>
    </source>
</evidence>